<dbReference type="InterPro" id="IPR001509">
    <property type="entry name" value="Epimerase_deHydtase"/>
</dbReference>
<accession>A0ABR3FJK5</accession>
<evidence type="ECO:0000259" key="4">
    <source>
        <dbReference type="Pfam" id="PF01370"/>
    </source>
</evidence>
<sequence length="372" mass="41564">MSRVVLVTGASGYVGSAVVQQLLEEGFHVRGAARGQKAANLRNSFESFKDRFEVVEIADLSKPSPLPEDALKDLWALIHVALYTPRKDEAVGDIVKGTINSTTYILEQAEKAGVKHFVWTGTAAAVLDTNTRGLSCKHTGMLDDTPDWNPITIEEGLKANNHLPAYTAGKKHAELALWEWADSHPEVEVASVIPPSVLGPWAEGLRIASPDYNPGLTAIFWNFIDPDGQFFISPVYVDVRDLAKAHVRAMTHAPPTSEVGRKRVIISSPHGVDYGRTIELLREKRPELKERLTRREPPVFGYDRLEVEFDWIEKALGMKKEDFFTWEETLLDGVDQCLAFEEQWKASGYSFKTPPLYSGYREPGSEEDKKAE</sequence>
<name>A0ABR3FJK5_9AGAR</name>
<comment type="caution">
    <text evidence="5">The sequence shown here is derived from an EMBL/GenBank/DDBJ whole genome shotgun (WGS) entry which is preliminary data.</text>
</comment>
<keyword evidence="1" id="KW-0560">Oxidoreductase</keyword>
<evidence type="ECO:0000256" key="1">
    <source>
        <dbReference type="ARBA" id="ARBA00023002"/>
    </source>
</evidence>
<gene>
    <name evidence="5" type="ORF">V5O48_006425</name>
</gene>
<dbReference type="PANTHER" id="PTHR10366">
    <property type="entry name" value="NAD DEPENDENT EPIMERASE/DEHYDRATASE"/>
    <property type="match status" value="1"/>
</dbReference>
<organism evidence="5 6">
    <name type="scientific">Marasmius crinis-equi</name>
    <dbReference type="NCBI Taxonomy" id="585013"/>
    <lineage>
        <taxon>Eukaryota</taxon>
        <taxon>Fungi</taxon>
        <taxon>Dikarya</taxon>
        <taxon>Basidiomycota</taxon>
        <taxon>Agaricomycotina</taxon>
        <taxon>Agaricomycetes</taxon>
        <taxon>Agaricomycetidae</taxon>
        <taxon>Agaricales</taxon>
        <taxon>Marasmiineae</taxon>
        <taxon>Marasmiaceae</taxon>
        <taxon>Marasmius</taxon>
    </lineage>
</organism>
<evidence type="ECO:0000313" key="5">
    <source>
        <dbReference type="EMBL" id="KAL0575551.1"/>
    </source>
</evidence>
<feature type="region of interest" description="Disordered" evidence="3">
    <location>
        <begin position="352"/>
        <end position="372"/>
    </location>
</feature>
<keyword evidence="6" id="KW-1185">Reference proteome</keyword>
<proteinExistence type="inferred from homology"/>
<feature type="domain" description="NAD-dependent epimerase/dehydratase" evidence="4">
    <location>
        <begin position="5"/>
        <end position="201"/>
    </location>
</feature>
<comment type="similarity">
    <text evidence="2">Belongs to the NAD(P)-dependent epimerase/dehydratase family. Dihydroflavonol-4-reductase subfamily.</text>
</comment>
<reference evidence="5 6" key="1">
    <citation type="submission" date="2024-02" db="EMBL/GenBank/DDBJ databases">
        <title>A draft genome for the cacao thread blight pathogen Marasmius crinis-equi.</title>
        <authorList>
            <person name="Cohen S.P."/>
            <person name="Baruah I.K."/>
            <person name="Amoako-Attah I."/>
            <person name="Bukari Y."/>
            <person name="Meinhardt L.W."/>
            <person name="Bailey B.A."/>
        </authorList>
    </citation>
    <scope>NUCLEOTIDE SEQUENCE [LARGE SCALE GENOMIC DNA]</scope>
    <source>
        <strain evidence="5 6">GH-76</strain>
    </source>
</reference>
<dbReference type="EMBL" id="JBAHYK010000294">
    <property type="protein sequence ID" value="KAL0575551.1"/>
    <property type="molecule type" value="Genomic_DNA"/>
</dbReference>
<protein>
    <recommendedName>
        <fullName evidence="4">NAD-dependent epimerase/dehydratase domain-containing protein</fullName>
    </recommendedName>
</protein>
<dbReference type="Proteomes" id="UP001465976">
    <property type="component" value="Unassembled WGS sequence"/>
</dbReference>
<dbReference type="InterPro" id="IPR036291">
    <property type="entry name" value="NAD(P)-bd_dom_sf"/>
</dbReference>
<dbReference type="SUPFAM" id="SSF51735">
    <property type="entry name" value="NAD(P)-binding Rossmann-fold domains"/>
    <property type="match status" value="1"/>
</dbReference>
<dbReference type="InterPro" id="IPR050425">
    <property type="entry name" value="NAD(P)_dehydrat-like"/>
</dbReference>
<feature type="compositionally biased region" description="Basic and acidic residues" evidence="3">
    <location>
        <begin position="363"/>
        <end position="372"/>
    </location>
</feature>
<evidence type="ECO:0000256" key="2">
    <source>
        <dbReference type="ARBA" id="ARBA00023445"/>
    </source>
</evidence>
<evidence type="ECO:0000256" key="3">
    <source>
        <dbReference type="SAM" id="MobiDB-lite"/>
    </source>
</evidence>
<evidence type="ECO:0000313" key="6">
    <source>
        <dbReference type="Proteomes" id="UP001465976"/>
    </source>
</evidence>
<dbReference type="PANTHER" id="PTHR10366:SF562">
    <property type="entry name" value="ALDEHYDE REDUCTASE II (AFU_ORTHOLOGUE AFUA_1G11360)"/>
    <property type="match status" value="1"/>
</dbReference>
<dbReference type="Gene3D" id="3.40.50.720">
    <property type="entry name" value="NAD(P)-binding Rossmann-like Domain"/>
    <property type="match status" value="1"/>
</dbReference>
<dbReference type="Pfam" id="PF01370">
    <property type="entry name" value="Epimerase"/>
    <property type="match status" value="1"/>
</dbReference>